<dbReference type="Pfam" id="PF02771">
    <property type="entry name" value="Acyl-CoA_dh_N"/>
    <property type="match status" value="1"/>
</dbReference>
<feature type="domain" description="Acyl-CoA dehydrogenase/oxidase N-terminal" evidence="7">
    <location>
        <begin position="6"/>
        <end position="115"/>
    </location>
</feature>
<name>A0A2T7FU79_9RHOB</name>
<organism evidence="8 9">
    <name type="scientific">Thalassorhabdomicrobium marinisediminis</name>
    <dbReference type="NCBI Taxonomy" id="2170577"/>
    <lineage>
        <taxon>Bacteria</taxon>
        <taxon>Pseudomonadati</taxon>
        <taxon>Pseudomonadota</taxon>
        <taxon>Alphaproteobacteria</taxon>
        <taxon>Rhodobacterales</taxon>
        <taxon>Paracoccaceae</taxon>
        <taxon>Thalassorhabdomicrobium</taxon>
    </lineage>
</organism>
<dbReference type="OrthoDB" id="7328575at2"/>
<evidence type="ECO:0000313" key="8">
    <source>
        <dbReference type="EMBL" id="PVA05719.1"/>
    </source>
</evidence>
<gene>
    <name evidence="8" type="ORF">DC363_12890</name>
</gene>
<sequence>MEFVFTEEQQMMAEMAQGFLADRCTTADLRKLTDSGDTFDADRWAGLVDLGLLGALVPESAGGLGLGRADVIQIATACGAALLPEPLVDVMGVVLPALNDLGQDALVADVLKGAAHVALVHPDAQLVQDAPRGTHILVMTPEAVTLAGAEEVTLTAQPSIDPARALSSVSMDGGAIIAQDAEAFAQVARSGAAGALFAAAQLLGIAQKAIDISVAFACERQQFGKPIGSYQAIKHHLASAQVAVEFARPVLHAAAAPAATAARIAHAKIACGRAADLATRSAVQVHGGMGYTQETDVHLYLKRALALRRIWGSETDHRNRYAARLETSAFGPDTLFAKEA</sequence>
<evidence type="ECO:0000256" key="2">
    <source>
        <dbReference type="ARBA" id="ARBA00009347"/>
    </source>
</evidence>
<dbReference type="Gene3D" id="1.10.540.10">
    <property type="entry name" value="Acyl-CoA dehydrogenase/oxidase, N-terminal domain"/>
    <property type="match status" value="1"/>
</dbReference>
<dbReference type="PANTHER" id="PTHR43884">
    <property type="entry name" value="ACYL-COA DEHYDROGENASE"/>
    <property type="match status" value="1"/>
</dbReference>
<reference evidence="8 9" key="1">
    <citation type="submission" date="2018-04" db="EMBL/GenBank/DDBJ databases">
        <title>Pelagivirga bohaiensis gen. nov., sp. nov., a bacterium isolated from the Bohai Sea.</title>
        <authorList>
            <person name="Ji X."/>
        </authorList>
    </citation>
    <scope>NUCLEOTIDE SEQUENCE [LARGE SCALE GENOMIC DNA]</scope>
    <source>
        <strain evidence="8 9">BH-SD16</strain>
    </source>
</reference>
<dbReference type="SUPFAM" id="SSF47203">
    <property type="entry name" value="Acyl-CoA dehydrogenase C-terminal domain-like"/>
    <property type="match status" value="1"/>
</dbReference>
<dbReference type="Pfam" id="PF00441">
    <property type="entry name" value="Acyl-CoA_dh_1"/>
    <property type="match status" value="1"/>
</dbReference>
<dbReference type="EMBL" id="QCYG01000008">
    <property type="protein sequence ID" value="PVA05719.1"/>
    <property type="molecule type" value="Genomic_DNA"/>
</dbReference>
<dbReference type="InterPro" id="IPR036250">
    <property type="entry name" value="AcylCo_DH-like_C"/>
</dbReference>
<evidence type="ECO:0000256" key="3">
    <source>
        <dbReference type="ARBA" id="ARBA00022630"/>
    </source>
</evidence>
<dbReference type="InterPro" id="IPR037069">
    <property type="entry name" value="AcylCoA_DH/ox_N_sf"/>
</dbReference>
<dbReference type="Proteomes" id="UP000244817">
    <property type="component" value="Unassembled WGS sequence"/>
</dbReference>
<dbReference type="PANTHER" id="PTHR43884:SF20">
    <property type="entry name" value="ACYL-COA DEHYDROGENASE FADE28"/>
    <property type="match status" value="1"/>
</dbReference>
<dbReference type="GO" id="GO:0050660">
    <property type="term" value="F:flavin adenine dinucleotide binding"/>
    <property type="evidence" value="ECO:0007669"/>
    <property type="project" value="InterPro"/>
</dbReference>
<dbReference type="RefSeq" id="WP_108641572.1">
    <property type="nucleotide sequence ID" value="NZ_QCYG01000008.1"/>
</dbReference>
<evidence type="ECO:0000256" key="4">
    <source>
        <dbReference type="ARBA" id="ARBA00022827"/>
    </source>
</evidence>
<dbReference type="SUPFAM" id="SSF56645">
    <property type="entry name" value="Acyl-CoA dehydrogenase NM domain-like"/>
    <property type="match status" value="1"/>
</dbReference>
<dbReference type="InterPro" id="IPR009075">
    <property type="entry name" value="AcylCo_DH/oxidase_C"/>
</dbReference>
<dbReference type="GO" id="GO:0003995">
    <property type="term" value="F:acyl-CoA dehydrogenase activity"/>
    <property type="evidence" value="ECO:0007669"/>
    <property type="project" value="TreeGrafter"/>
</dbReference>
<comment type="caution">
    <text evidence="8">The sequence shown here is derived from an EMBL/GenBank/DDBJ whole genome shotgun (WGS) entry which is preliminary data.</text>
</comment>
<dbReference type="AlphaFoldDB" id="A0A2T7FU79"/>
<proteinExistence type="inferred from homology"/>
<evidence type="ECO:0000259" key="7">
    <source>
        <dbReference type="Pfam" id="PF02771"/>
    </source>
</evidence>
<keyword evidence="4" id="KW-0274">FAD</keyword>
<accession>A0A2T7FU79</accession>
<evidence type="ECO:0000259" key="6">
    <source>
        <dbReference type="Pfam" id="PF00441"/>
    </source>
</evidence>
<dbReference type="InterPro" id="IPR009100">
    <property type="entry name" value="AcylCoA_DH/oxidase_NM_dom_sf"/>
</dbReference>
<comment type="similarity">
    <text evidence="2">Belongs to the acyl-CoA dehydrogenase family.</text>
</comment>
<feature type="domain" description="Acyl-CoA dehydrogenase/oxidase C-terminal" evidence="6">
    <location>
        <begin position="197"/>
        <end position="325"/>
    </location>
</feature>
<evidence type="ECO:0000256" key="5">
    <source>
        <dbReference type="ARBA" id="ARBA00023002"/>
    </source>
</evidence>
<dbReference type="Gene3D" id="1.20.140.10">
    <property type="entry name" value="Butyryl-CoA Dehydrogenase, subunit A, domain 3"/>
    <property type="match status" value="1"/>
</dbReference>
<keyword evidence="5" id="KW-0560">Oxidoreductase</keyword>
<evidence type="ECO:0000256" key="1">
    <source>
        <dbReference type="ARBA" id="ARBA00001974"/>
    </source>
</evidence>
<comment type="cofactor">
    <cofactor evidence="1">
        <name>FAD</name>
        <dbReference type="ChEBI" id="CHEBI:57692"/>
    </cofactor>
</comment>
<dbReference type="InterPro" id="IPR013786">
    <property type="entry name" value="AcylCoA_DH/ox_N"/>
</dbReference>
<keyword evidence="9" id="KW-1185">Reference proteome</keyword>
<protein>
    <submittedName>
        <fullName evidence="8">Acyl-CoA dehydrogenase</fullName>
    </submittedName>
</protein>
<evidence type="ECO:0000313" key="9">
    <source>
        <dbReference type="Proteomes" id="UP000244817"/>
    </source>
</evidence>
<keyword evidence="3" id="KW-0285">Flavoprotein</keyword>